<dbReference type="InterPro" id="IPR000209">
    <property type="entry name" value="Peptidase_S8/S53_dom"/>
</dbReference>
<reference evidence="4" key="1">
    <citation type="submission" date="2020-06" db="EMBL/GenBank/DDBJ databases">
        <authorList>
            <person name="Li T."/>
            <person name="Hu X."/>
            <person name="Zhang T."/>
            <person name="Song X."/>
            <person name="Zhang H."/>
            <person name="Dai N."/>
            <person name="Sheng W."/>
            <person name="Hou X."/>
            <person name="Wei L."/>
        </authorList>
    </citation>
    <scope>NUCLEOTIDE SEQUENCE</scope>
    <source>
        <strain evidence="4">G02</strain>
        <tissue evidence="4">Leaf</tissue>
    </source>
</reference>
<dbReference type="InterPro" id="IPR045051">
    <property type="entry name" value="SBT"/>
</dbReference>
<evidence type="ECO:0000259" key="3">
    <source>
        <dbReference type="Pfam" id="PF00082"/>
    </source>
</evidence>
<sequence>MSSIAVGSHVEGASFFGYASRTVRGMAPSARVVMYKALGDEEAYLSDVLAASDQAILDGVDVLSLSIDIDGLEMYVDPIPRRSIG</sequence>
<dbReference type="PANTHER" id="PTHR10795">
    <property type="entry name" value="PROPROTEIN CONVERTASE SUBTILISIN/KEXIN"/>
    <property type="match status" value="1"/>
</dbReference>
<organism evidence="4">
    <name type="scientific">Sesamum radiatum</name>
    <name type="common">Black benniseed</name>
    <dbReference type="NCBI Taxonomy" id="300843"/>
    <lineage>
        <taxon>Eukaryota</taxon>
        <taxon>Viridiplantae</taxon>
        <taxon>Streptophyta</taxon>
        <taxon>Embryophyta</taxon>
        <taxon>Tracheophyta</taxon>
        <taxon>Spermatophyta</taxon>
        <taxon>Magnoliopsida</taxon>
        <taxon>eudicotyledons</taxon>
        <taxon>Gunneridae</taxon>
        <taxon>Pentapetalae</taxon>
        <taxon>asterids</taxon>
        <taxon>lamiids</taxon>
        <taxon>Lamiales</taxon>
        <taxon>Pedaliaceae</taxon>
        <taxon>Sesamum</taxon>
    </lineage>
</organism>
<gene>
    <name evidence="4" type="ORF">Sradi_6172300</name>
</gene>
<dbReference type="InterPro" id="IPR036852">
    <property type="entry name" value="Peptidase_S8/S53_dom_sf"/>
</dbReference>
<evidence type="ECO:0000256" key="2">
    <source>
        <dbReference type="ARBA" id="ARBA00022729"/>
    </source>
</evidence>
<evidence type="ECO:0000313" key="4">
    <source>
        <dbReference type="EMBL" id="KAL0303042.1"/>
    </source>
</evidence>
<comment type="caution">
    <text evidence="4">The sequence shown here is derived from an EMBL/GenBank/DDBJ whole genome shotgun (WGS) entry which is preliminary data.</text>
</comment>
<keyword evidence="4" id="KW-0378">Hydrolase</keyword>
<dbReference type="EMBL" id="JACGWJ010000029">
    <property type="protein sequence ID" value="KAL0303042.1"/>
    <property type="molecule type" value="Genomic_DNA"/>
</dbReference>
<name>A0AAW2K8W6_SESRA</name>
<keyword evidence="4" id="KW-0645">Protease</keyword>
<dbReference type="GO" id="GO:0004252">
    <property type="term" value="F:serine-type endopeptidase activity"/>
    <property type="evidence" value="ECO:0007669"/>
    <property type="project" value="InterPro"/>
</dbReference>
<dbReference type="Pfam" id="PF00082">
    <property type="entry name" value="Peptidase_S8"/>
    <property type="match status" value="1"/>
</dbReference>
<dbReference type="Gene3D" id="3.40.50.200">
    <property type="entry name" value="Peptidase S8/S53 domain"/>
    <property type="match status" value="1"/>
</dbReference>
<evidence type="ECO:0000256" key="1">
    <source>
        <dbReference type="ARBA" id="ARBA00011073"/>
    </source>
</evidence>
<dbReference type="AlphaFoldDB" id="A0AAW2K8W6"/>
<protein>
    <submittedName>
        <fullName evidence="4">Subtilisin-like protease SBT3</fullName>
    </submittedName>
</protein>
<proteinExistence type="inferred from homology"/>
<dbReference type="GO" id="GO:0006508">
    <property type="term" value="P:proteolysis"/>
    <property type="evidence" value="ECO:0007669"/>
    <property type="project" value="UniProtKB-KW"/>
</dbReference>
<reference evidence="4" key="2">
    <citation type="journal article" date="2024" name="Plant">
        <title>Genomic evolution and insights into agronomic trait innovations of Sesamum species.</title>
        <authorList>
            <person name="Miao H."/>
            <person name="Wang L."/>
            <person name="Qu L."/>
            <person name="Liu H."/>
            <person name="Sun Y."/>
            <person name="Le M."/>
            <person name="Wang Q."/>
            <person name="Wei S."/>
            <person name="Zheng Y."/>
            <person name="Lin W."/>
            <person name="Duan Y."/>
            <person name="Cao H."/>
            <person name="Xiong S."/>
            <person name="Wang X."/>
            <person name="Wei L."/>
            <person name="Li C."/>
            <person name="Ma Q."/>
            <person name="Ju M."/>
            <person name="Zhao R."/>
            <person name="Li G."/>
            <person name="Mu C."/>
            <person name="Tian Q."/>
            <person name="Mei H."/>
            <person name="Zhang T."/>
            <person name="Gao T."/>
            <person name="Zhang H."/>
        </authorList>
    </citation>
    <scope>NUCLEOTIDE SEQUENCE</scope>
    <source>
        <strain evidence="4">G02</strain>
    </source>
</reference>
<feature type="domain" description="Peptidase S8/S53" evidence="3">
    <location>
        <begin position="7"/>
        <end position="67"/>
    </location>
</feature>
<comment type="similarity">
    <text evidence="1">Belongs to the peptidase S8 family.</text>
</comment>
<keyword evidence="2" id="KW-0732">Signal</keyword>
<accession>A0AAW2K8W6</accession>
<dbReference type="SUPFAM" id="SSF52743">
    <property type="entry name" value="Subtilisin-like"/>
    <property type="match status" value="1"/>
</dbReference>